<reference evidence="2 3" key="1">
    <citation type="submission" date="2017-03" db="EMBL/GenBank/DDBJ databases">
        <title>An alternative strategy for trypanosome survival in the mammalian bloodstream revealed through genome and transcriptome analysis of the ubiquitous bovine parasite Trypanosoma (Megatrypanum) theileri.</title>
        <authorList>
            <person name="Kelly S."/>
            <person name="Ivens A."/>
            <person name="Mott A."/>
            <person name="O'Neill E."/>
            <person name="Emms D."/>
            <person name="Macleod O."/>
            <person name="Voorheis P."/>
            <person name="Matthews J."/>
            <person name="Matthews K."/>
            <person name="Carrington M."/>
        </authorList>
    </citation>
    <scope>NUCLEOTIDE SEQUENCE [LARGE SCALE GENOMIC DNA]</scope>
    <source>
        <strain evidence="2">Edinburgh</strain>
    </source>
</reference>
<feature type="coiled-coil region" evidence="1">
    <location>
        <begin position="50"/>
        <end position="77"/>
    </location>
</feature>
<dbReference type="EMBL" id="NBCO01000013">
    <property type="protein sequence ID" value="ORC89103.1"/>
    <property type="molecule type" value="Genomic_DNA"/>
</dbReference>
<dbReference type="RefSeq" id="XP_028883169.1">
    <property type="nucleotide sequence ID" value="XM_029025323.1"/>
</dbReference>
<protein>
    <submittedName>
        <fullName evidence="2">Uncharacterized protein</fullName>
    </submittedName>
</protein>
<dbReference type="AlphaFoldDB" id="A0A1X0NXC2"/>
<sequence>MESIPPKTRVAEGWVHPLLKKVMSESHQHNRSEDRVGLLERQKRELGNSMKSKEQLIVETKKELYQLQQRHDELLRQKKTEKYVYERIDDQLIVGKTLRRPESHELLRADDLQHPSCALTVNSLNSWGIVIPCFTIDEETRRRFFCQYAPFLTTSNDDNTMGKEVRDALFYEEMCLMDIDEGCCSNSACPYWHEKQIEHVKRGSQELISHMRLLTNGDCNICDVATFLFRSQVAIDASTDLMDAVKIRCDTVNSVANYGWAKTVMTYGKSIVWDAPLRCKPEISLEDITLLLREGEELSVWEQFINSLPEQSAATQLFQQRQDSLSWRCLMRIAGVQTEQLIWLAKHGMYLFPESPSIRLTYMWTLLRSNATTRECISECLKCSEEMAAYVVKTTLLSCDIQWSSTAARYIAYMIAITCMSVVEKDDVAGAELLLSTVLEAPGNFSLLPLAQQNFTMMLITLRERKQMEEMKALPLASISDVLFTFSEYLPHKLSEQSKRLLQKHCGFLSMCETQGIHMELIDSMKSAISVSLMRAHSTDLKRVEDILQQASIVTNMSFAELWSEYLRITEQCHGALHLLKLTKSLSENCQSPLLMFRLLQYLTFHGEDENIIRDKFIERFASSYGFSLKNVPIMALSDTPGIPAVDWIPFLILYSRQLNPRERIELLHGIPVSIYCKVVELVYLLLLETLHASILLEDDKLFGNCAFRSLYILREPLLLTFSSIDCGFEDMVSSAHVACWMVYKSIPVMVGSASHLTARYREIILDVGEQLHVLHPYLLQT</sequence>
<keyword evidence="3" id="KW-1185">Reference proteome</keyword>
<name>A0A1X0NXC2_9TRYP</name>
<evidence type="ECO:0000313" key="2">
    <source>
        <dbReference type="EMBL" id="ORC89103.1"/>
    </source>
</evidence>
<accession>A0A1X0NXC2</accession>
<comment type="caution">
    <text evidence="2">The sequence shown here is derived from an EMBL/GenBank/DDBJ whole genome shotgun (WGS) entry which is preliminary data.</text>
</comment>
<keyword evidence="1" id="KW-0175">Coiled coil</keyword>
<proteinExistence type="predicted"/>
<dbReference type="VEuPathDB" id="TriTrypDB:TM35_000131070"/>
<dbReference type="GeneID" id="39985103"/>
<organism evidence="2 3">
    <name type="scientific">Trypanosoma theileri</name>
    <dbReference type="NCBI Taxonomy" id="67003"/>
    <lineage>
        <taxon>Eukaryota</taxon>
        <taxon>Discoba</taxon>
        <taxon>Euglenozoa</taxon>
        <taxon>Kinetoplastea</taxon>
        <taxon>Metakinetoplastina</taxon>
        <taxon>Trypanosomatida</taxon>
        <taxon>Trypanosomatidae</taxon>
        <taxon>Trypanosoma</taxon>
    </lineage>
</organism>
<evidence type="ECO:0000256" key="1">
    <source>
        <dbReference type="SAM" id="Coils"/>
    </source>
</evidence>
<evidence type="ECO:0000313" key="3">
    <source>
        <dbReference type="Proteomes" id="UP000192257"/>
    </source>
</evidence>
<dbReference type="Proteomes" id="UP000192257">
    <property type="component" value="Unassembled WGS sequence"/>
</dbReference>
<dbReference type="OrthoDB" id="245565at2759"/>
<gene>
    <name evidence="2" type="ORF">TM35_000131070</name>
</gene>